<dbReference type="SMART" id="SM00490">
    <property type="entry name" value="HELICc"/>
    <property type="match status" value="1"/>
</dbReference>
<reference evidence="10 11" key="1">
    <citation type="submission" date="2013-08" db="EMBL/GenBank/DDBJ databases">
        <title>Lactobacillus wasatchii sp. WDC04, a late gas producing bacteria isolated from aged chedder cheese.</title>
        <authorList>
            <person name="Oberg C.J."/>
            <person name="Culumber M."/>
            <person name="McMahon D.J."/>
            <person name="Broadbent J.R."/>
            <person name="Oberg T.S."/>
            <person name="Ortaki F."/>
        </authorList>
    </citation>
    <scope>NUCLEOTIDE SEQUENCE [LARGE SCALE GENOMIC DNA]</scope>
    <source>
        <strain evidence="10 11">WDC04</strain>
    </source>
</reference>
<organism evidence="10 11">
    <name type="scientific">Paucilactobacillus wasatchensis</name>
    <dbReference type="NCBI Taxonomy" id="1335616"/>
    <lineage>
        <taxon>Bacteria</taxon>
        <taxon>Bacillati</taxon>
        <taxon>Bacillota</taxon>
        <taxon>Bacilli</taxon>
        <taxon>Lactobacillales</taxon>
        <taxon>Lactobacillaceae</taxon>
        <taxon>Paucilactobacillus</taxon>
    </lineage>
</organism>
<evidence type="ECO:0000259" key="9">
    <source>
        <dbReference type="PROSITE" id="PS51194"/>
    </source>
</evidence>
<dbReference type="PROSITE" id="PS00690">
    <property type="entry name" value="DEAH_ATP_HELICASE"/>
    <property type="match status" value="1"/>
</dbReference>
<feature type="domain" description="Helicase C-terminal" evidence="9">
    <location>
        <begin position="224"/>
        <end position="377"/>
    </location>
</feature>
<dbReference type="OrthoDB" id="9763310at2"/>
<dbReference type="AlphaFoldDB" id="A0A0D1A571"/>
<evidence type="ECO:0000256" key="2">
    <source>
        <dbReference type="ARBA" id="ARBA00022801"/>
    </source>
</evidence>
<dbReference type="EMBL" id="AWTT01000035">
    <property type="protein sequence ID" value="KIS03020.1"/>
    <property type="molecule type" value="Genomic_DNA"/>
</dbReference>
<evidence type="ECO:0000256" key="3">
    <source>
        <dbReference type="ARBA" id="ARBA00022806"/>
    </source>
</evidence>
<dbReference type="CDD" id="cd17920">
    <property type="entry name" value="DEXHc_RecQ"/>
    <property type="match status" value="1"/>
</dbReference>
<comment type="caution">
    <text evidence="10">The sequence shown here is derived from an EMBL/GenBank/DDBJ whole genome shotgun (WGS) entry which is preliminary data.</text>
</comment>
<proteinExistence type="predicted"/>
<evidence type="ECO:0000256" key="7">
    <source>
        <dbReference type="ARBA" id="ARBA00044550"/>
    </source>
</evidence>
<dbReference type="InterPro" id="IPR001650">
    <property type="entry name" value="Helicase_C-like"/>
</dbReference>
<dbReference type="GO" id="GO:0043138">
    <property type="term" value="F:3'-5' DNA helicase activity"/>
    <property type="evidence" value="ECO:0007669"/>
    <property type="project" value="TreeGrafter"/>
</dbReference>
<feature type="domain" description="Helicase ATP-binding" evidence="8">
    <location>
        <begin position="28"/>
        <end position="195"/>
    </location>
</feature>
<dbReference type="PROSITE" id="PS51192">
    <property type="entry name" value="HELICASE_ATP_BIND_1"/>
    <property type="match status" value="1"/>
</dbReference>
<keyword evidence="5" id="KW-0238">DNA-binding</keyword>
<keyword evidence="1" id="KW-0547">Nucleotide-binding</keyword>
<dbReference type="Pfam" id="PF00270">
    <property type="entry name" value="DEAD"/>
    <property type="match status" value="1"/>
</dbReference>
<dbReference type="PATRIC" id="fig|1335616.4.peg.1402"/>
<dbReference type="PANTHER" id="PTHR13710">
    <property type="entry name" value="DNA HELICASE RECQ FAMILY MEMBER"/>
    <property type="match status" value="1"/>
</dbReference>
<dbReference type="Gene3D" id="3.40.50.300">
    <property type="entry name" value="P-loop containing nucleotide triphosphate hydrolases"/>
    <property type="match status" value="2"/>
</dbReference>
<dbReference type="InterPro" id="IPR032284">
    <property type="entry name" value="RecQ_Zn-bd"/>
</dbReference>
<dbReference type="GO" id="GO:0006310">
    <property type="term" value="P:DNA recombination"/>
    <property type="evidence" value="ECO:0007669"/>
    <property type="project" value="InterPro"/>
</dbReference>
<sequence>MLSEQQLTKFLQQKFGYESFRPGQLDVVTAVMNGQNTLAVLPTGAGKTLLYQLPAYLMNGSVVIVSPLLSLMQDQVARLRSNGEKSVTMLSSLQSVSQRQATLAHLSQFRFIFASPEILAQQNVSDALQRISVSLFVVDEAHCVSQWGPNFRPHYLMLKGLIQHLGKPTTLMLTATATKRVQRDILDKLGLDKQSVKSAVRSVNRENIFMAVKKLRTSEAKNQELLELVTQLTGPGIIYFSSRKQATQIAGWLQEQTGLAVAAYHAGIDQTARYKIQHQFMQNKLQIICATSAFGMGIDKDDIRFVIHYHLCANLENYVQEIGRAGRDGNQSIAILLYCDGDERIPQRLNQLTIPSPQVVIDFVSGRVTVDQLGESGELLSFYVSAGWNAERINQSFIERKQQEKEQLNAMLQYIMSEHCRRNLVLAYFDETTMQHDDGCCDGEQTEWSAATLGLQRENEAYIVPPKGQFNWLQQLDSLFFENS</sequence>
<dbReference type="GO" id="GO:0016787">
    <property type="term" value="F:hydrolase activity"/>
    <property type="evidence" value="ECO:0007669"/>
    <property type="project" value="UniProtKB-KW"/>
</dbReference>
<dbReference type="Pfam" id="PF16124">
    <property type="entry name" value="RecQ_Zn_bind"/>
    <property type="match status" value="1"/>
</dbReference>
<keyword evidence="3 10" id="KW-0347">Helicase</keyword>
<keyword evidence="4" id="KW-0067">ATP-binding</keyword>
<dbReference type="PROSITE" id="PS51194">
    <property type="entry name" value="HELICASE_CTER"/>
    <property type="match status" value="1"/>
</dbReference>
<dbReference type="GO" id="GO:0005524">
    <property type="term" value="F:ATP binding"/>
    <property type="evidence" value="ECO:0007669"/>
    <property type="project" value="UniProtKB-KW"/>
</dbReference>
<dbReference type="GO" id="GO:0005737">
    <property type="term" value="C:cytoplasm"/>
    <property type="evidence" value="ECO:0007669"/>
    <property type="project" value="TreeGrafter"/>
</dbReference>
<evidence type="ECO:0000256" key="5">
    <source>
        <dbReference type="ARBA" id="ARBA00023125"/>
    </source>
</evidence>
<dbReference type="Proteomes" id="UP000032279">
    <property type="component" value="Unassembled WGS sequence"/>
</dbReference>
<name>A0A0D1A571_9LACO</name>
<dbReference type="NCBIfam" id="TIGR00614">
    <property type="entry name" value="recQ_fam"/>
    <property type="match status" value="1"/>
</dbReference>
<gene>
    <name evidence="10" type="primary">recS</name>
    <name evidence="10" type="ORF">WDC_1399</name>
</gene>
<dbReference type="GO" id="GO:0006281">
    <property type="term" value="P:DNA repair"/>
    <property type="evidence" value="ECO:0007669"/>
    <property type="project" value="TreeGrafter"/>
</dbReference>
<dbReference type="PANTHER" id="PTHR13710:SF84">
    <property type="entry name" value="ATP-DEPENDENT DNA HELICASE RECS-RELATED"/>
    <property type="match status" value="1"/>
</dbReference>
<dbReference type="GO" id="GO:0043590">
    <property type="term" value="C:bacterial nucleoid"/>
    <property type="evidence" value="ECO:0007669"/>
    <property type="project" value="TreeGrafter"/>
</dbReference>
<evidence type="ECO:0000256" key="1">
    <source>
        <dbReference type="ARBA" id="ARBA00022741"/>
    </source>
</evidence>
<protein>
    <recommendedName>
        <fullName evidence="6">ATP-dependent DNA helicase RecQ</fullName>
    </recommendedName>
    <alternativeName>
        <fullName evidence="7">DNA 3'-5' helicase RecQ</fullName>
    </alternativeName>
</protein>
<keyword evidence="11" id="KW-1185">Reference proteome</keyword>
<dbReference type="InterPro" id="IPR011545">
    <property type="entry name" value="DEAD/DEAH_box_helicase_dom"/>
</dbReference>
<dbReference type="GO" id="GO:0003677">
    <property type="term" value="F:DNA binding"/>
    <property type="evidence" value="ECO:0007669"/>
    <property type="project" value="UniProtKB-KW"/>
</dbReference>
<accession>A0A0D1A571</accession>
<dbReference type="SUPFAM" id="SSF52540">
    <property type="entry name" value="P-loop containing nucleoside triphosphate hydrolases"/>
    <property type="match status" value="1"/>
</dbReference>
<dbReference type="GO" id="GO:0030894">
    <property type="term" value="C:replisome"/>
    <property type="evidence" value="ECO:0007669"/>
    <property type="project" value="TreeGrafter"/>
</dbReference>
<dbReference type="SMART" id="SM00487">
    <property type="entry name" value="DEXDc"/>
    <property type="match status" value="1"/>
</dbReference>
<dbReference type="Pfam" id="PF00271">
    <property type="entry name" value="Helicase_C"/>
    <property type="match status" value="1"/>
</dbReference>
<evidence type="ECO:0000259" key="8">
    <source>
        <dbReference type="PROSITE" id="PS51192"/>
    </source>
</evidence>
<dbReference type="InterPro" id="IPR014001">
    <property type="entry name" value="Helicase_ATP-bd"/>
</dbReference>
<dbReference type="RefSeq" id="WP_044011128.1">
    <property type="nucleotide sequence ID" value="NZ_AWTT01000035.1"/>
</dbReference>
<dbReference type="STRING" id="1335616.WDC_1399"/>
<evidence type="ECO:0000256" key="6">
    <source>
        <dbReference type="ARBA" id="ARBA00044535"/>
    </source>
</evidence>
<keyword evidence="2" id="KW-0378">Hydrolase</keyword>
<dbReference type="InterPro" id="IPR004589">
    <property type="entry name" value="DNA_helicase_ATP-dep_RecQ"/>
</dbReference>
<dbReference type="GO" id="GO:0009378">
    <property type="term" value="F:four-way junction helicase activity"/>
    <property type="evidence" value="ECO:0007669"/>
    <property type="project" value="TreeGrafter"/>
</dbReference>
<evidence type="ECO:0000313" key="11">
    <source>
        <dbReference type="Proteomes" id="UP000032279"/>
    </source>
</evidence>
<dbReference type="InterPro" id="IPR002464">
    <property type="entry name" value="DNA/RNA_helicase_DEAH_CS"/>
</dbReference>
<dbReference type="InterPro" id="IPR027417">
    <property type="entry name" value="P-loop_NTPase"/>
</dbReference>
<evidence type="ECO:0000313" key="10">
    <source>
        <dbReference type="EMBL" id="KIS03020.1"/>
    </source>
</evidence>
<evidence type="ECO:0000256" key="4">
    <source>
        <dbReference type="ARBA" id="ARBA00022840"/>
    </source>
</evidence>